<evidence type="ECO:0000256" key="1">
    <source>
        <dbReference type="SAM" id="SignalP"/>
    </source>
</evidence>
<evidence type="ECO:0000313" key="3">
    <source>
        <dbReference type="Proteomes" id="UP000014074"/>
    </source>
</evidence>
<organism evidence="2 3">
    <name type="scientific">Phaeoacremonium minimum (strain UCR-PA7)</name>
    <name type="common">Esca disease fungus</name>
    <name type="synonym">Togninia minima</name>
    <dbReference type="NCBI Taxonomy" id="1286976"/>
    <lineage>
        <taxon>Eukaryota</taxon>
        <taxon>Fungi</taxon>
        <taxon>Dikarya</taxon>
        <taxon>Ascomycota</taxon>
        <taxon>Pezizomycotina</taxon>
        <taxon>Sordariomycetes</taxon>
        <taxon>Sordariomycetidae</taxon>
        <taxon>Togniniales</taxon>
        <taxon>Togniniaceae</taxon>
        <taxon>Phaeoacremonium</taxon>
    </lineage>
</organism>
<feature type="signal peptide" evidence="1">
    <location>
        <begin position="1"/>
        <end position="30"/>
    </location>
</feature>
<dbReference type="AlphaFoldDB" id="R8BHJ6"/>
<dbReference type="EMBL" id="KB933201">
    <property type="protein sequence ID" value="EON98732.1"/>
    <property type="molecule type" value="Genomic_DNA"/>
</dbReference>
<evidence type="ECO:0008006" key="4">
    <source>
        <dbReference type="Google" id="ProtNLM"/>
    </source>
</evidence>
<proteinExistence type="predicted"/>
<dbReference type="OrthoDB" id="3649348at2759"/>
<keyword evidence="3" id="KW-1185">Reference proteome</keyword>
<gene>
    <name evidence="2" type="ORF">UCRPA7_5726</name>
</gene>
<keyword evidence="1" id="KW-0732">Signal</keyword>
<dbReference type="Proteomes" id="UP000014074">
    <property type="component" value="Unassembled WGS sequence"/>
</dbReference>
<dbReference type="GeneID" id="19326309"/>
<protein>
    <recommendedName>
        <fullName evidence="4">Orotidine 5'-phosphate decarboxylase</fullName>
    </recommendedName>
</protein>
<reference evidence="3" key="1">
    <citation type="journal article" date="2013" name="Genome Announc.">
        <title>Draft genome sequence of the ascomycete Phaeoacremonium aleophilum strain UCR-PA7, a causal agent of the esca disease complex in grapevines.</title>
        <authorList>
            <person name="Blanco-Ulate B."/>
            <person name="Rolshausen P."/>
            <person name="Cantu D."/>
        </authorList>
    </citation>
    <scope>NUCLEOTIDE SEQUENCE [LARGE SCALE GENOMIC DNA]</scope>
    <source>
        <strain evidence="3">UCR-PA7</strain>
    </source>
</reference>
<dbReference type="RefSeq" id="XP_007916461.1">
    <property type="nucleotide sequence ID" value="XM_007918270.1"/>
</dbReference>
<sequence length="124" mass="12755">MAITRRSLKKFGHSCCLMVHICLDLDAATAELPAVCAGDLDADPASGLGTNATLPAGERRVPKAVIFGGGIPDEEVAKVGDAVRASAPGIRFVKVARQEVLDAGAEKPNPEVIVGILRGKLAGL</sequence>
<dbReference type="HOGENOM" id="CLU_119195_0_0_1"/>
<accession>R8BHJ6</accession>
<name>R8BHJ6_PHAM7</name>
<evidence type="ECO:0000313" key="2">
    <source>
        <dbReference type="EMBL" id="EON98732.1"/>
    </source>
</evidence>
<dbReference type="KEGG" id="tmn:UCRPA7_5726"/>
<feature type="chain" id="PRO_5004452026" description="Orotidine 5'-phosphate decarboxylase" evidence="1">
    <location>
        <begin position="31"/>
        <end position="124"/>
    </location>
</feature>
<dbReference type="eggNOG" id="ENOG502SFDS">
    <property type="taxonomic scope" value="Eukaryota"/>
</dbReference>